<evidence type="ECO:0000313" key="3">
    <source>
        <dbReference type="Proteomes" id="UP001199916"/>
    </source>
</evidence>
<evidence type="ECO:0000313" key="2">
    <source>
        <dbReference type="EMBL" id="MCE5172657.1"/>
    </source>
</evidence>
<feature type="domain" description="AB hydrolase-1" evidence="1">
    <location>
        <begin position="26"/>
        <end position="266"/>
    </location>
</feature>
<dbReference type="SUPFAM" id="SSF53474">
    <property type="entry name" value="alpha/beta-Hydrolases"/>
    <property type="match status" value="1"/>
</dbReference>
<keyword evidence="2" id="KW-0378">Hydrolase</keyword>
<dbReference type="PANTHER" id="PTHR43433:SF1">
    <property type="entry name" value="BLL5160 PROTEIN"/>
    <property type="match status" value="1"/>
</dbReference>
<accession>A0ABS8YQS8</accession>
<name>A0ABS8YQS8_9BACL</name>
<gene>
    <name evidence="2" type="ORF">LQV63_25640</name>
</gene>
<organism evidence="2 3">
    <name type="scientific">Paenibacillus profundus</name>
    <dbReference type="NCBI Taxonomy" id="1173085"/>
    <lineage>
        <taxon>Bacteria</taxon>
        <taxon>Bacillati</taxon>
        <taxon>Bacillota</taxon>
        <taxon>Bacilli</taxon>
        <taxon>Bacillales</taxon>
        <taxon>Paenibacillaceae</taxon>
        <taxon>Paenibacillus</taxon>
    </lineage>
</organism>
<dbReference type="EMBL" id="JAJNBZ010000032">
    <property type="protein sequence ID" value="MCE5172657.1"/>
    <property type="molecule type" value="Genomic_DNA"/>
</dbReference>
<protein>
    <submittedName>
        <fullName evidence="2">Alpha/beta hydrolase</fullName>
    </submittedName>
</protein>
<evidence type="ECO:0000259" key="1">
    <source>
        <dbReference type="Pfam" id="PF00561"/>
    </source>
</evidence>
<dbReference type="InterPro" id="IPR029058">
    <property type="entry name" value="AB_hydrolase_fold"/>
</dbReference>
<dbReference type="GO" id="GO:0016787">
    <property type="term" value="F:hydrolase activity"/>
    <property type="evidence" value="ECO:0007669"/>
    <property type="project" value="UniProtKB-KW"/>
</dbReference>
<keyword evidence="3" id="KW-1185">Reference proteome</keyword>
<comment type="caution">
    <text evidence="2">The sequence shown here is derived from an EMBL/GenBank/DDBJ whole genome shotgun (WGS) entry which is preliminary data.</text>
</comment>
<dbReference type="Proteomes" id="UP001199916">
    <property type="component" value="Unassembled WGS sequence"/>
</dbReference>
<dbReference type="InterPro" id="IPR050471">
    <property type="entry name" value="AB_hydrolase"/>
</dbReference>
<sequence>MKRTTEVYKNDELSIEYSISNKGGIPILVMHGGHSNCNEEFGYTELEQQGYSILTPSRPGYGKTSPNNGLNLSTACNSYIELLNHLKLDKVHVIAISAGGPSAIYFTSKYQERVKSLTLQSAVSKEWLTPKDKEYKAAKMLFHPSLEKYTWKLLRSMINIFPKYIFKQMAPSFSKLSYAKLKSHISDEDINKFKEMIERQRSGQGFFIDLSQTGNITLSDLQSIKCPTLILHSRNDGAVSIEHAYNAHNNISNSKLCILNTWGHLIWLGQGVEEMNIELFGFLHTNN</sequence>
<proteinExistence type="predicted"/>
<dbReference type="Pfam" id="PF00561">
    <property type="entry name" value="Abhydrolase_1"/>
    <property type="match status" value="1"/>
</dbReference>
<dbReference type="Gene3D" id="3.40.50.1820">
    <property type="entry name" value="alpha/beta hydrolase"/>
    <property type="match status" value="1"/>
</dbReference>
<dbReference type="RefSeq" id="WP_233698742.1">
    <property type="nucleotide sequence ID" value="NZ_JAJNBZ010000032.1"/>
</dbReference>
<dbReference type="PANTHER" id="PTHR43433">
    <property type="entry name" value="HYDROLASE, ALPHA/BETA FOLD FAMILY PROTEIN"/>
    <property type="match status" value="1"/>
</dbReference>
<reference evidence="2 3" key="1">
    <citation type="submission" date="2021-11" db="EMBL/GenBank/DDBJ databases">
        <title>Draft genome sequence of Paenibacillus profundus YoMME, a new Gram-positive bacteria with exoelectrogenic properties.</title>
        <authorList>
            <person name="Hubenova Y."/>
            <person name="Hubenova E."/>
            <person name="Manasiev Y."/>
            <person name="Peykov S."/>
            <person name="Mitov M."/>
        </authorList>
    </citation>
    <scope>NUCLEOTIDE SEQUENCE [LARGE SCALE GENOMIC DNA]</scope>
    <source>
        <strain evidence="2 3">YoMME</strain>
    </source>
</reference>
<dbReference type="InterPro" id="IPR000073">
    <property type="entry name" value="AB_hydrolase_1"/>
</dbReference>